<evidence type="ECO:0000313" key="9">
    <source>
        <dbReference type="EMBL" id="KAF2703225.1"/>
    </source>
</evidence>
<evidence type="ECO:0000313" key="10">
    <source>
        <dbReference type="Proteomes" id="UP000799428"/>
    </source>
</evidence>
<evidence type="ECO:0000256" key="7">
    <source>
        <dbReference type="PROSITE-ProRule" id="PRU00221"/>
    </source>
</evidence>
<dbReference type="PANTHER" id="PTHR19854">
    <property type="entry name" value="TRANSDUCIN BETA-LIKE 3"/>
    <property type="match status" value="1"/>
</dbReference>
<dbReference type="SUPFAM" id="SSF50978">
    <property type="entry name" value="WD40 repeat-like"/>
    <property type="match status" value="1"/>
</dbReference>
<feature type="compositionally biased region" description="Polar residues" evidence="8">
    <location>
        <begin position="294"/>
        <end position="313"/>
    </location>
</feature>
<dbReference type="InterPro" id="IPR036322">
    <property type="entry name" value="WD40_repeat_dom_sf"/>
</dbReference>
<dbReference type="EMBL" id="MU005788">
    <property type="protein sequence ID" value="KAF2703225.1"/>
    <property type="molecule type" value="Genomic_DNA"/>
</dbReference>
<evidence type="ECO:0000256" key="8">
    <source>
        <dbReference type="SAM" id="MobiDB-lite"/>
    </source>
</evidence>
<keyword evidence="10" id="KW-1185">Reference proteome</keyword>
<evidence type="ECO:0000256" key="1">
    <source>
        <dbReference type="ARBA" id="ARBA00022574"/>
    </source>
</evidence>
<organism evidence="9 10">
    <name type="scientific">Pleomassaria siparia CBS 279.74</name>
    <dbReference type="NCBI Taxonomy" id="1314801"/>
    <lineage>
        <taxon>Eukaryota</taxon>
        <taxon>Fungi</taxon>
        <taxon>Dikarya</taxon>
        <taxon>Ascomycota</taxon>
        <taxon>Pezizomycotina</taxon>
        <taxon>Dothideomycetes</taxon>
        <taxon>Pleosporomycetidae</taxon>
        <taxon>Pleosporales</taxon>
        <taxon>Pleomassariaceae</taxon>
        <taxon>Pleomassaria</taxon>
    </lineage>
</organism>
<dbReference type="AlphaFoldDB" id="A0A6G1JSK2"/>
<dbReference type="PROSITE" id="PS00678">
    <property type="entry name" value="WD_REPEATS_1"/>
    <property type="match status" value="1"/>
</dbReference>
<dbReference type="Proteomes" id="UP000799428">
    <property type="component" value="Unassembled WGS sequence"/>
</dbReference>
<feature type="region of interest" description="Disordered" evidence="8">
    <location>
        <begin position="258"/>
        <end position="330"/>
    </location>
</feature>
<dbReference type="InterPro" id="IPR001680">
    <property type="entry name" value="WD40_rpt"/>
</dbReference>
<dbReference type="Pfam" id="PF00400">
    <property type="entry name" value="WD40"/>
    <property type="match status" value="2"/>
</dbReference>
<feature type="repeat" description="WD" evidence="7">
    <location>
        <begin position="13"/>
        <end position="54"/>
    </location>
</feature>
<evidence type="ECO:0000256" key="4">
    <source>
        <dbReference type="ARBA" id="ARBA00037931"/>
    </source>
</evidence>
<proteinExistence type="inferred from homology"/>
<comment type="function">
    <text evidence="3">Component of the ASTRA complex involved in chromatin remodeling.</text>
</comment>
<comment type="similarity">
    <text evidence="4">Belongs to the WD repeat ASA1 family.</text>
</comment>
<evidence type="ECO:0000256" key="2">
    <source>
        <dbReference type="ARBA" id="ARBA00022737"/>
    </source>
</evidence>
<dbReference type="PROSITE" id="PS50082">
    <property type="entry name" value="WD_REPEATS_2"/>
    <property type="match status" value="1"/>
</dbReference>
<accession>A0A6G1JSK2</accession>
<dbReference type="Gene3D" id="2.130.10.10">
    <property type="entry name" value="YVTN repeat-like/Quinoprotein amine dehydrogenase"/>
    <property type="match status" value="2"/>
</dbReference>
<feature type="compositionally biased region" description="Low complexity" evidence="8">
    <location>
        <begin position="282"/>
        <end position="293"/>
    </location>
</feature>
<dbReference type="InterPro" id="IPR015943">
    <property type="entry name" value="WD40/YVTN_repeat-like_dom_sf"/>
</dbReference>
<evidence type="ECO:0000256" key="5">
    <source>
        <dbReference type="ARBA" id="ARBA00038749"/>
    </source>
</evidence>
<name>A0A6G1JSK2_9PLEO</name>
<keyword evidence="2" id="KW-0677">Repeat</keyword>
<dbReference type="PROSITE" id="PS50294">
    <property type="entry name" value="WD_REPEATS_REGION"/>
    <property type="match status" value="1"/>
</dbReference>
<dbReference type="InterPro" id="IPR019775">
    <property type="entry name" value="WD40_repeat_CS"/>
</dbReference>
<sequence>MATLPPAQPSYIFRGHTSQIHSVRIIRQNSRLLTGDADGWVVCWKLESKRPLAFGAMDEATYSTLLPADGADGADGASAHRPKPWLLHSLPVNTLNFCPFSMCYDMSASNDIHTTIGHSILVAVPSTDDKKIDVYQFPDQKLVSIIPRVQSTDTGMVMAVKLAHHPQSSKSVIVIAGYEGGFTAVHLLNRTSHTTGKAIPDFASLIYLSQPHTQPILSLDTSPDANMYYTSSADAIIAAHCVPALPLDISPNEAVFPTREEEQDVNDSTPSSAKSHPVVGASHSSSITVTSTSQDVTPTFSKQPVPLPSSSTARPAGISSLLSSAPAHPRVKPLPPPVFTTSIQPPCKTSQTKHAGQQSLCVRSDGRLLVTGGWDSRVRIYSAKTLKQVAVLKWHKEGVYAVHFGDVLNYRGDGIEERGDAVSREKCALSGMSKLQQQREEQIKAKHWVAAGSKDGKVSLWEVF</sequence>
<reference evidence="9" key="1">
    <citation type="journal article" date="2020" name="Stud. Mycol.">
        <title>101 Dothideomycetes genomes: a test case for predicting lifestyles and emergence of pathogens.</title>
        <authorList>
            <person name="Haridas S."/>
            <person name="Albert R."/>
            <person name="Binder M."/>
            <person name="Bloem J."/>
            <person name="Labutti K."/>
            <person name="Salamov A."/>
            <person name="Andreopoulos B."/>
            <person name="Baker S."/>
            <person name="Barry K."/>
            <person name="Bills G."/>
            <person name="Bluhm B."/>
            <person name="Cannon C."/>
            <person name="Castanera R."/>
            <person name="Culley D."/>
            <person name="Daum C."/>
            <person name="Ezra D."/>
            <person name="Gonzalez J."/>
            <person name="Henrissat B."/>
            <person name="Kuo A."/>
            <person name="Liang C."/>
            <person name="Lipzen A."/>
            <person name="Lutzoni F."/>
            <person name="Magnuson J."/>
            <person name="Mondo S."/>
            <person name="Nolan M."/>
            <person name="Ohm R."/>
            <person name="Pangilinan J."/>
            <person name="Park H.-J."/>
            <person name="Ramirez L."/>
            <person name="Alfaro M."/>
            <person name="Sun H."/>
            <person name="Tritt A."/>
            <person name="Yoshinaga Y."/>
            <person name="Zwiers L.-H."/>
            <person name="Turgeon B."/>
            <person name="Goodwin S."/>
            <person name="Spatafora J."/>
            <person name="Crous P."/>
            <person name="Grigoriev I."/>
        </authorList>
    </citation>
    <scope>NUCLEOTIDE SEQUENCE</scope>
    <source>
        <strain evidence="9">CBS 279.74</strain>
    </source>
</reference>
<dbReference type="PANTHER" id="PTHR19854:SF1">
    <property type="entry name" value="GUANINE NUCLEOTIDE-BINDING PROTEIN SUBUNIT BETA-LIKE PROTEIN 1"/>
    <property type="match status" value="1"/>
</dbReference>
<comment type="subunit">
    <text evidence="5">Component of the ASTRA chromatin remodeling machinery complex.</text>
</comment>
<evidence type="ECO:0000256" key="3">
    <source>
        <dbReference type="ARBA" id="ARBA00037338"/>
    </source>
</evidence>
<dbReference type="OrthoDB" id="7668193at2759"/>
<dbReference type="SMART" id="SM00320">
    <property type="entry name" value="WD40"/>
    <property type="match status" value="4"/>
</dbReference>
<evidence type="ECO:0000256" key="6">
    <source>
        <dbReference type="ARBA" id="ARBA00040563"/>
    </source>
</evidence>
<keyword evidence="1 7" id="KW-0853">WD repeat</keyword>
<gene>
    <name evidence="9" type="ORF">K504DRAFT_485843</name>
</gene>
<protein>
    <recommendedName>
        <fullName evidence="6">ASTRA-associated protein 1</fullName>
    </recommendedName>
</protein>